<accession>A0A0E9TWA5</accession>
<reference evidence="1" key="2">
    <citation type="journal article" date="2015" name="Fish Shellfish Immunol.">
        <title>Early steps in the European eel (Anguilla anguilla)-Vibrio vulnificus interaction in the gills: Role of the RtxA13 toxin.</title>
        <authorList>
            <person name="Callol A."/>
            <person name="Pajuelo D."/>
            <person name="Ebbesson L."/>
            <person name="Teles M."/>
            <person name="MacKenzie S."/>
            <person name="Amaro C."/>
        </authorList>
    </citation>
    <scope>NUCLEOTIDE SEQUENCE</scope>
</reference>
<organism evidence="1">
    <name type="scientific">Anguilla anguilla</name>
    <name type="common">European freshwater eel</name>
    <name type="synonym">Muraena anguilla</name>
    <dbReference type="NCBI Taxonomy" id="7936"/>
    <lineage>
        <taxon>Eukaryota</taxon>
        <taxon>Metazoa</taxon>
        <taxon>Chordata</taxon>
        <taxon>Craniata</taxon>
        <taxon>Vertebrata</taxon>
        <taxon>Euteleostomi</taxon>
        <taxon>Actinopterygii</taxon>
        <taxon>Neopterygii</taxon>
        <taxon>Teleostei</taxon>
        <taxon>Anguilliformes</taxon>
        <taxon>Anguillidae</taxon>
        <taxon>Anguilla</taxon>
    </lineage>
</organism>
<dbReference type="AlphaFoldDB" id="A0A0E9TWA5"/>
<dbReference type="EMBL" id="GBXM01051357">
    <property type="protein sequence ID" value="JAH57220.1"/>
    <property type="molecule type" value="Transcribed_RNA"/>
</dbReference>
<evidence type="ECO:0000313" key="1">
    <source>
        <dbReference type="EMBL" id="JAH57220.1"/>
    </source>
</evidence>
<sequence length="29" mass="3419">MHLLNDCTVNRKLRVTGFVLIFHILKHVT</sequence>
<proteinExistence type="predicted"/>
<protein>
    <submittedName>
        <fullName evidence="1">Uncharacterized protein</fullName>
    </submittedName>
</protein>
<name>A0A0E9TWA5_ANGAN</name>
<reference evidence="1" key="1">
    <citation type="submission" date="2014-11" db="EMBL/GenBank/DDBJ databases">
        <authorList>
            <person name="Amaro Gonzalez C."/>
        </authorList>
    </citation>
    <scope>NUCLEOTIDE SEQUENCE</scope>
</reference>